<evidence type="ECO:0000313" key="5">
    <source>
        <dbReference type="Proteomes" id="UP000216478"/>
    </source>
</evidence>
<dbReference type="AlphaFoldDB" id="A0A256FEU1"/>
<sequence length="746" mass="77712">MIDAVTAPARAAANSIRGIGNAVDTTNARRLAIGGAVNSMVTDVGKATDRLRRNMHNMTTGLSMPAGFLTFFGARAVYDFEKTSNALQAVTDTTDVQRKAIQNYAKELNELFPATNSEIMKGAYELGRAGFKYDQIMGSMKGMLNLALAGDIAIKESADIATNILTAMRLPMKTVEQASESLTRVNDALAYSASNSNTDVRMMGETFKYVGPMAAAAGMSIEEVAAASMVMARNGIRASEAGVAMRSALVRMVRPTKPMLAALERMNVNVNDFVKGGRQISAKDIVSSLAVDGIDATSYAKQIEQVLNDPSLNKSLSKLSERLTNVIGGDGSVMDKAKLSETITDALTAAGSEVDFFGFIRALREKGADLGDIARIFDARQGSRLITLLAGDLDKAKADVEGGAKGSTDRMAKTMMKGIVGDWAELEASVENLFVSIAESGVLKTASEAFKALANGIKSLSESNPKMLEFGTYALLIAGALGPITIVGAGVLSFFRSLIDVMRIAVALGKGTLGVAAATMGVTGAAAGGAAGSAAAGTAAGAGAASKGTSLFRKLLKGAGIVGTALTVNEALGAIDPEGNLWGLTSGIDAWVASKTGINPSKVGASERVGPEATPEEGRAHDLAEWQARQAAIDARLSQIEKNTHPSMRDMPNMERENLQAERTMLDQKVKDLAPEGNSAAGSAAADVTMGGFNQTMQAKADEARAIMAKLMADIQGMASTVMAPTIRPKLDMSGISGVHADVGVE</sequence>
<dbReference type="NCBIfam" id="TIGR01760">
    <property type="entry name" value="tape_meas_TP901"/>
    <property type="match status" value="1"/>
</dbReference>
<evidence type="ECO:0000256" key="1">
    <source>
        <dbReference type="ARBA" id="ARBA00022612"/>
    </source>
</evidence>
<keyword evidence="1" id="KW-1188">Viral release from host cell</keyword>
<evidence type="ECO:0000259" key="3">
    <source>
        <dbReference type="Pfam" id="PF10145"/>
    </source>
</evidence>
<feature type="domain" description="Phage tail tape measure protein" evidence="3">
    <location>
        <begin position="104"/>
        <end position="291"/>
    </location>
</feature>
<comment type="caution">
    <text evidence="4">The sequence shown here is derived from an EMBL/GenBank/DDBJ whole genome shotgun (WGS) entry which is preliminary data.</text>
</comment>
<keyword evidence="2" id="KW-0812">Transmembrane</keyword>
<dbReference type="InterPro" id="IPR010090">
    <property type="entry name" value="Phage_tape_meas"/>
</dbReference>
<name>A0A256FEU1_9HYPH</name>
<dbReference type="PANTHER" id="PTHR37813">
    <property type="entry name" value="FELS-2 PROPHAGE PROTEIN"/>
    <property type="match status" value="1"/>
</dbReference>
<dbReference type="Pfam" id="PF10145">
    <property type="entry name" value="PhageMin_Tail"/>
    <property type="match status" value="1"/>
</dbReference>
<dbReference type="PANTHER" id="PTHR37813:SF1">
    <property type="entry name" value="FELS-2 PROPHAGE PROTEIN"/>
    <property type="match status" value="1"/>
</dbReference>
<evidence type="ECO:0000256" key="2">
    <source>
        <dbReference type="SAM" id="Phobius"/>
    </source>
</evidence>
<accession>A0A256FEU1</accession>
<keyword evidence="5" id="KW-1185">Reference proteome</keyword>
<gene>
    <name evidence="4" type="ORF">CEV33_1048</name>
</gene>
<dbReference type="Proteomes" id="UP000216478">
    <property type="component" value="Unassembled WGS sequence"/>
</dbReference>
<keyword evidence="2" id="KW-0472">Membrane</keyword>
<keyword evidence="2" id="KW-1133">Transmembrane helix</keyword>
<reference evidence="4 5" key="1">
    <citation type="submission" date="2017-07" db="EMBL/GenBank/DDBJ databases">
        <title>Phylogenetic study on the rhizospheric bacterium Ochrobactrum sp. A44.</title>
        <authorList>
            <person name="Krzyzanowska D.M."/>
            <person name="Ossowicki A."/>
            <person name="Rajewska M."/>
            <person name="Maciag T."/>
            <person name="Kaczynski Z."/>
            <person name="Czerwicka M."/>
            <person name="Jafra S."/>
        </authorList>
    </citation>
    <scope>NUCLEOTIDE SEQUENCE [LARGE SCALE GENOMIC DNA]</scope>
    <source>
        <strain evidence="4 5">OgA9a</strain>
    </source>
</reference>
<dbReference type="EMBL" id="NNRL01000158">
    <property type="protein sequence ID" value="OYR13323.1"/>
    <property type="molecule type" value="Genomic_DNA"/>
</dbReference>
<organism evidence="4 5">
    <name type="scientific">Brucella grignonensis</name>
    <dbReference type="NCBI Taxonomy" id="94627"/>
    <lineage>
        <taxon>Bacteria</taxon>
        <taxon>Pseudomonadati</taxon>
        <taxon>Pseudomonadota</taxon>
        <taxon>Alphaproteobacteria</taxon>
        <taxon>Hyphomicrobiales</taxon>
        <taxon>Brucellaceae</taxon>
        <taxon>Brucella/Ochrobactrum group</taxon>
        <taxon>Brucella</taxon>
    </lineage>
</organism>
<feature type="transmembrane region" description="Helical" evidence="2">
    <location>
        <begin position="470"/>
        <end position="495"/>
    </location>
</feature>
<evidence type="ECO:0000313" key="4">
    <source>
        <dbReference type="EMBL" id="OYR13323.1"/>
    </source>
</evidence>
<proteinExistence type="predicted"/>
<protein>
    <submittedName>
        <fullName evidence="4">Phage tail tape measure protein, TP901 family, core region</fullName>
    </submittedName>
</protein>